<evidence type="ECO:0000256" key="1">
    <source>
        <dbReference type="ARBA" id="ARBA00004141"/>
    </source>
</evidence>
<feature type="transmembrane region" description="Helical" evidence="6">
    <location>
        <begin position="450"/>
        <end position="473"/>
    </location>
</feature>
<dbReference type="Proteomes" id="UP000613580">
    <property type="component" value="Unassembled WGS sequence"/>
</dbReference>
<evidence type="ECO:0000259" key="7">
    <source>
        <dbReference type="PROSITE" id="PS50850"/>
    </source>
</evidence>
<dbReference type="InterPro" id="IPR011701">
    <property type="entry name" value="MFS"/>
</dbReference>
<feature type="transmembrane region" description="Helical" evidence="6">
    <location>
        <begin position="51"/>
        <end position="76"/>
    </location>
</feature>
<evidence type="ECO:0000256" key="3">
    <source>
        <dbReference type="ARBA" id="ARBA00022989"/>
    </source>
</evidence>
<dbReference type="AlphaFoldDB" id="A0A8H6TIR5"/>
<dbReference type="Gene3D" id="1.20.1720.10">
    <property type="entry name" value="Multidrug resistance protein D"/>
    <property type="match status" value="1"/>
</dbReference>
<dbReference type="GO" id="GO:0022857">
    <property type="term" value="F:transmembrane transporter activity"/>
    <property type="evidence" value="ECO:0007669"/>
    <property type="project" value="InterPro"/>
</dbReference>
<dbReference type="CDD" id="cd17502">
    <property type="entry name" value="MFS_Azr1_MDR_like"/>
    <property type="match status" value="1"/>
</dbReference>
<feature type="transmembrane region" description="Helical" evidence="6">
    <location>
        <begin position="282"/>
        <end position="304"/>
    </location>
</feature>
<evidence type="ECO:0000256" key="6">
    <source>
        <dbReference type="SAM" id="Phobius"/>
    </source>
</evidence>
<feature type="transmembrane region" description="Helical" evidence="6">
    <location>
        <begin position="144"/>
        <end position="165"/>
    </location>
</feature>
<keyword evidence="2 6" id="KW-0812">Transmembrane</keyword>
<dbReference type="GO" id="GO:0005886">
    <property type="term" value="C:plasma membrane"/>
    <property type="evidence" value="ECO:0007669"/>
    <property type="project" value="TreeGrafter"/>
</dbReference>
<gene>
    <name evidence="8" type="ORF">HMN09_00356500</name>
</gene>
<feature type="transmembrane region" description="Helical" evidence="6">
    <location>
        <begin position="421"/>
        <end position="438"/>
    </location>
</feature>
<dbReference type="Gene3D" id="1.20.1250.20">
    <property type="entry name" value="MFS general substrate transporter like domains"/>
    <property type="match status" value="1"/>
</dbReference>
<feature type="transmembrane region" description="Helical" evidence="6">
    <location>
        <begin position="256"/>
        <end position="276"/>
    </location>
</feature>
<dbReference type="SUPFAM" id="SSF103473">
    <property type="entry name" value="MFS general substrate transporter"/>
    <property type="match status" value="1"/>
</dbReference>
<keyword evidence="9" id="KW-1185">Reference proteome</keyword>
<dbReference type="PROSITE" id="PS50850">
    <property type="entry name" value="MFS"/>
    <property type="match status" value="1"/>
</dbReference>
<sequence>MSSASHHDDQTLTMVEEEPKSEAPVVPARSQTQTQTQTQVESDTILTGSKLVIVFASLMSCVLLIALDQTIVATALPTIASDFHSFALQGWISSAFILAQSTFLLFWGQILRVVPAKYILLVAVTIFEVGSLVCGVAPNVNALIAGRAVSGLGAGGMLTSMIQVIAQVTRLEDRPRLMGIFGSVFALATVVGPLIGGAFTDHATWRWCFYLNLPCGGVALTVVTFLLKPSPPLGTESDPSQHTWTHIRSRLLRLDYLGAILVAGSVTTLILALQWGGNTKPWNSPAVIVCFVLFPVLAAAAIWWEVRLDERAMVPTMIFKNYSTYAIVFYAFIARFSLLIFSYYIPIFYQAARHHSAVQSGVDLLPFMLGTVLTLIIVGQLSGRTGYYQPWLVISPFFLAVGTGLLYSITPSTPSSRLVGYQILAGIGTGMGMQNALIAMQVEFRNERKLIAQASSMVSFGQFLGGTVGLGIAEPVFASELSKYVAQFAPDLGANAAIVKESPTAIWEQLPADQIPGVVKSYTDALRVVFVLDVAGVPVAGLGLIASAFIKNVRIEKTANGPPKVRGEGEDAEKGSDNA</sequence>
<evidence type="ECO:0000256" key="2">
    <source>
        <dbReference type="ARBA" id="ARBA00022692"/>
    </source>
</evidence>
<feature type="transmembrane region" description="Helical" evidence="6">
    <location>
        <begin position="528"/>
        <end position="550"/>
    </location>
</feature>
<organism evidence="8 9">
    <name type="scientific">Mycena chlorophos</name>
    <name type="common">Agaric fungus</name>
    <name type="synonym">Agaricus chlorophos</name>
    <dbReference type="NCBI Taxonomy" id="658473"/>
    <lineage>
        <taxon>Eukaryota</taxon>
        <taxon>Fungi</taxon>
        <taxon>Dikarya</taxon>
        <taxon>Basidiomycota</taxon>
        <taxon>Agaricomycotina</taxon>
        <taxon>Agaricomycetes</taxon>
        <taxon>Agaricomycetidae</taxon>
        <taxon>Agaricales</taxon>
        <taxon>Marasmiineae</taxon>
        <taxon>Mycenaceae</taxon>
        <taxon>Mycena</taxon>
    </lineage>
</organism>
<evidence type="ECO:0000313" key="8">
    <source>
        <dbReference type="EMBL" id="KAF7318473.1"/>
    </source>
</evidence>
<feature type="region of interest" description="Disordered" evidence="5">
    <location>
        <begin position="1"/>
        <end position="37"/>
    </location>
</feature>
<feature type="transmembrane region" description="Helical" evidence="6">
    <location>
        <begin position="118"/>
        <end position="138"/>
    </location>
</feature>
<feature type="transmembrane region" description="Helical" evidence="6">
    <location>
        <begin position="391"/>
        <end position="409"/>
    </location>
</feature>
<keyword evidence="3 6" id="KW-1133">Transmembrane helix</keyword>
<feature type="transmembrane region" description="Helical" evidence="6">
    <location>
        <begin position="88"/>
        <end position="106"/>
    </location>
</feature>
<accession>A0A8H6TIR5</accession>
<feature type="transmembrane region" description="Helical" evidence="6">
    <location>
        <begin position="357"/>
        <end position="379"/>
    </location>
</feature>
<feature type="region of interest" description="Disordered" evidence="5">
    <location>
        <begin position="560"/>
        <end position="579"/>
    </location>
</feature>
<evidence type="ECO:0000256" key="5">
    <source>
        <dbReference type="SAM" id="MobiDB-lite"/>
    </source>
</evidence>
<comment type="caution">
    <text evidence="8">The sequence shown here is derived from an EMBL/GenBank/DDBJ whole genome shotgun (WGS) entry which is preliminary data.</text>
</comment>
<protein>
    <submittedName>
        <fullName evidence="8">Major facilitator transporter-like protein</fullName>
    </submittedName>
</protein>
<reference evidence="8" key="1">
    <citation type="submission" date="2020-05" db="EMBL/GenBank/DDBJ databases">
        <title>Mycena genomes resolve the evolution of fungal bioluminescence.</title>
        <authorList>
            <person name="Tsai I.J."/>
        </authorList>
    </citation>
    <scope>NUCLEOTIDE SEQUENCE</scope>
    <source>
        <strain evidence="8">110903Hualien_Pintung</strain>
    </source>
</reference>
<dbReference type="Pfam" id="PF07690">
    <property type="entry name" value="MFS_1"/>
    <property type="match status" value="1"/>
</dbReference>
<dbReference type="PANTHER" id="PTHR23501:SF198">
    <property type="entry name" value="AZOLE RESISTANCE PROTEIN 1-RELATED"/>
    <property type="match status" value="1"/>
</dbReference>
<feature type="transmembrane region" description="Helical" evidence="6">
    <location>
        <begin position="325"/>
        <end position="345"/>
    </location>
</feature>
<dbReference type="PANTHER" id="PTHR23501">
    <property type="entry name" value="MAJOR FACILITATOR SUPERFAMILY"/>
    <property type="match status" value="1"/>
</dbReference>
<name>A0A8H6TIR5_MYCCL</name>
<comment type="subcellular location">
    <subcellularLocation>
        <location evidence="1">Membrane</location>
        <topology evidence="1">Multi-pass membrane protein</topology>
    </subcellularLocation>
</comment>
<feature type="transmembrane region" description="Helical" evidence="6">
    <location>
        <begin position="204"/>
        <end position="227"/>
    </location>
</feature>
<dbReference type="InterPro" id="IPR036259">
    <property type="entry name" value="MFS_trans_sf"/>
</dbReference>
<evidence type="ECO:0000313" key="9">
    <source>
        <dbReference type="Proteomes" id="UP000613580"/>
    </source>
</evidence>
<evidence type="ECO:0000256" key="4">
    <source>
        <dbReference type="ARBA" id="ARBA00023136"/>
    </source>
</evidence>
<proteinExistence type="predicted"/>
<dbReference type="InterPro" id="IPR020846">
    <property type="entry name" value="MFS_dom"/>
</dbReference>
<feature type="compositionally biased region" description="Basic and acidic residues" evidence="5">
    <location>
        <begin position="1"/>
        <end position="10"/>
    </location>
</feature>
<keyword evidence="4 6" id="KW-0472">Membrane</keyword>
<dbReference type="OrthoDB" id="10021397at2759"/>
<dbReference type="PRINTS" id="PR01036">
    <property type="entry name" value="TCRTETB"/>
</dbReference>
<feature type="compositionally biased region" description="Basic and acidic residues" evidence="5">
    <location>
        <begin position="565"/>
        <end position="579"/>
    </location>
</feature>
<feature type="transmembrane region" description="Helical" evidence="6">
    <location>
        <begin position="177"/>
        <end position="198"/>
    </location>
</feature>
<feature type="domain" description="Major facilitator superfamily (MFS) profile" evidence="7">
    <location>
        <begin position="54"/>
        <end position="505"/>
    </location>
</feature>
<dbReference type="EMBL" id="JACAZE010000004">
    <property type="protein sequence ID" value="KAF7318473.1"/>
    <property type="molecule type" value="Genomic_DNA"/>
</dbReference>